<proteinExistence type="inferred from homology"/>
<feature type="transmembrane region" description="Helical" evidence="8">
    <location>
        <begin position="92"/>
        <end position="115"/>
    </location>
</feature>
<keyword evidence="7 8" id="KW-0472">Membrane</keyword>
<organism evidence="9 10">
    <name type="scientific">Romboutsia sedimentorum</name>
    <dbReference type="NCBI Taxonomy" id="1368474"/>
    <lineage>
        <taxon>Bacteria</taxon>
        <taxon>Bacillati</taxon>
        <taxon>Bacillota</taxon>
        <taxon>Clostridia</taxon>
        <taxon>Peptostreptococcales</taxon>
        <taxon>Peptostreptococcaceae</taxon>
        <taxon>Romboutsia</taxon>
    </lineage>
</organism>
<feature type="transmembrane region" description="Helical" evidence="8">
    <location>
        <begin position="396"/>
        <end position="424"/>
    </location>
</feature>
<keyword evidence="5 8" id="KW-0812">Transmembrane</keyword>
<sequence length="489" mass="52553">MENVVNGINSVIWSNWLIILCLGTGLYFSFRTRFLQVRHIKEMVALLVKGKKSEQGISSFQALCTALAGRIGTGNIAGVATAIAMGGPGALFWMWAIAFLGAGSAFVESTLAQIYKEVDDGQYRGGPAYYIEKCMGLKWYACLFAVATVLATGIFLPGVQSNSIAIGIENAFGVDTWISGIFVVALLGLIIFGGIKRISSAAELIVPFMGAAYIIMALVIIAFNIEKLPDVLSLIFRSAFGGEQAFAGILGSTIAWGVKRGVYSNEAGQGTGPQAAAAAEVSHPAKQGFVQAFSVYVDTLFVCSATGFMILITGSYNVLGNGGKMIVENLPGVEFGPAFTQTAVDTLVPGFGSSFVAVALFFFAFTTLMAYYYIAEVNLAYLYKKILKGKEGSKKFVILGLKCVLLMATYYGCIKTATLAWALGDIGVGLMAWLNIIAILIIAKPALIALKDYEEQQKNKIPRENIKFDPIKLGIKNADFWVEKNKKQI</sequence>
<evidence type="ECO:0000256" key="5">
    <source>
        <dbReference type="ARBA" id="ARBA00022692"/>
    </source>
</evidence>
<evidence type="ECO:0000256" key="1">
    <source>
        <dbReference type="ARBA" id="ARBA00004651"/>
    </source>
</evidence>
<feature type="transmembrane region" description="Helical" evidence="8">
    <location>
        <begin position="355"/>
        <end position="375"/>
    </location>
</feature>
<dbReference type="InterPro" id="IPR001463">
    <property type="entry name" value="Na/Ala_symport"/>
</dbReference>
<feature type="transmembrane region" description="Helical" evidence="8">
    <location>
        <begin position="60"/>
        <end position="86"/>
    </location>
</feature>
<keyword evidence="10" id="KW-1185">Reference proteome</keyword>
<evidence type="ECO:0000256" key="6">
    <source>
        <dbReference type="ARBA" id="ARBA00022989"/>
    </source>
</evidence>
<evidence type="ECO:0000256" key="3">
    <source>
        <dbReference type="ARBA" id="ARBA00022448"/>
    </source>
</evidence>
<gene>
    <name evidence="9" type="ORF">QOZ84_05980</name>
</gene>
<dbReference type="RefSeq" id="WP_284132054.1">
    <property type="nucleotide sequence ID" value="NZ_JASKYM010000002.1"/>
</dbReference>
<keyword evidence="3 8" id="KW-0813">Transport</keyword>
<feature type="transmembrane region" description="Helical" evidence="8">
    <location>
        <begin position="136"/>
        <end position="156"/>
    </location>
</feature>
<comment type="caution">
    <text evidence="9">The sequence shown here is derived from an EMBL/GenBank/DDBJ whole genome shotgun (WGS) entry which is preliminary data.</text>
</comment>
<evidence type="ECO:0000256" key="2">
    <source>
        <dbReference type="ARBA" id="ARBA00009261"/>
    </source>
</evidence>
<feature type="transmembrane region" description="Helical" evidence="8">
    <location>
        <begin position="430"/>
        <end position="450"/>
    </location>
</feature>
<evidence type="ECO:0000256" key="7">
    <source>
        <dbReference type="ARBA" id="ARBA00023136"/>
    </source>
</evidence>
<reference evidence="9 10" key="1">
    <citation type="submission" date="2023-05" db="EMBL/GenBank/DDBJ databases">
        <title>Rombocin, a short stable natural nisin variant, displays selective antimicrobial activity against Listeria monocytogenes and employs dual mode of action to kill target bacterial strains.</title>
        <authorList>
            <person name="Wambui J."/>
            <person name="Stephan R."/>
            <person name="Kuipers O.P."/>
        </authorList>
    </citation>
    <scope>NUCLEOTIDE SEQUENCE [LARGE SCALE GENOMIC DNA]</scope>
    <source>
        <strain evidence="9 10">RC002</strain>
    </source>
</reference>
<feature type="transmembrane region" description="Helical" evidence="8">
    <location>
        <begin position="295"/>
        <end position="316"/>
    </location>
</feature>
<feature type="transmembrane region" description="Helical" evidence="8">
    <location>
        <begin position="235"/>
        <end position="258"/>
    </location>
</feature>
<dbReference type="PANTHER" id="PTHR30330">
    <property type="entry name" value="AGSS FAMILY TRANSPORTER, SODIUM-ALANINE"/>
    <property type="match status" value="1"/>
</dbReference>
<evidence type="ECO:0000256" key="8">
    <source>
        <dbReference type="RuleBase" id="RU363064"/>
    </source>
</evidence>
<feature type="transmembrane region" description="Helical" evidence="8">
    <location>
        <begin position="176"/>
        <end position="195"/>
    </location>
</feature>
<comment type="subcellular location">
    <subcellularLocation>
        <location evidence="1 8">Cell membrane</location>
        <topology evidence="1 8">Multi-pass membrane protein</topology>
    </subcellularLocation>
</comment>
<protein>
    <submittedName>
        <fullName evidence="9">Alanine/glycine:cation symporter family protein</fullName>
    </submittedName>
</protein>
<keyword evidence="4 8" id="KW-1003">Cell membrane</keyword>
<dbReference type="PRINTS" id="PR00175">
    <property type="entry name" value="NAALASMPORT"/>
</dbReference>
<dbReference type="NCBIfam" id="TIGR00835">
    <property type="entry name" value="agcS"/>
    <property type="match status" value="1"/>
</dbReference>
<evidence type="ECO:0000256" key="4">
    <source>
        <dbReference type="ARBA" id="ARBA00022475"/>
    </source>
</evidence>
<dbReference type="PANTHER" id="PTHR30330:SF7">
    <property type="entry name" value="SODIUM_PROTON-DEPENDENT ALANINE CARRIER PROTEIN YRBD-RELATED"/>
    <property type="match status" value="1"/>
</dbReference>
<evidence type="ECO:0000313" key="10">
    <source>
        <dbReference type="Proteomes" id="UP001301012"/>
    </source>
</evidence>
<keyword evidence="6 8" id="KW-1133">Transmembrane helix</keyword>
<feature type="transmembrane region" description="Helical" evidence="8">
    <location>
        <begin position="12"/>
        <end position="30"/>
    </location>
</feature>
<dbReference type="EMBL" id="JASKYM010000002">
    <property type="protein sequence ID" value="MDK2563088.1"/>
    <property type="molecule type" value="Genomic_DNA"/>
</dbReference>
<comment type="similarity">
    <text evidence="2 8">Belongs to the alanine or glycine:cation symporter (AGCS) (TC 2.A.25) family.</text>
</comment>
<evidence type="ECO:0000313" key="9">
    <source>
        <dbReference type="EMBL" id="MDK2563088.1"/>
    </source>
</evidence>
<accession>A0ABT7E833</accession>
<feature type="transmembrane region" description="Helical" evidence="8">
    <location>
        <begin position="204"/>
        <end position="223"/>
    </location>
</feature>
<name>A0ABT7E833_9FIRM</name>
<dbReference type="Pfam" id="PF01235">
    <property type="entry name" value="Na_Ala_symp"/>
    <property type="match status" value="1"/>
</dbReference>
<keyword evidence="8" id="KW-0769">Symport</keyword>
<dbReference type="Proteomes" id="UP001301012">
    <property type="component" value="Unassembled WGS sequence"/>
</dbReference>